<proteinExistence type="predicted"/>
<reference evidence="1" key="1">
    <citation type="submission" date="2020-05" db="EMBL/GenBank/DDBJ databases">
        <authorList>
            <person name="Chiriac C."/>
            <person name="Salcher M."/>
            <person name="Ghai R."/>
            <person name="Kavagutti S V."/>
        </authorList>
    </citation>
    <scope>NUCLEOTIDE SEQUENCE</scope>
</reference>
<name>A0A6J7EBC7_9ZZZZ</name>
<accession>A0A6J7EBC7</accession>
<sequence>MRKRPAVRVAEDEVRRTLDGSGLERAHGKLGIALVAIEEVFGVHHHPETVGPEELHGVSDHRLALIECGTQRVQHVIVPCLGDDADRPSLGLNEIAQRRVVVHLAHRAAGGAKGNQPGGGQPQIDRRTREELDVFRVRARPAALDVRDAEKIQLFGNAQLVLHGCRHTLYLHAVAQGGVEDLDVFTLVAHRLPLVSVWGGSGCRCPGNERAARRGGSGRTWGSHVRYGMMMMLENSDVTL</sequence>
<evidence type="ECO:0000313" key="1">
    <source>
        <dbReference type="EMBL" id="CAB4880517.1"/>
    </source>
</evidence>
<organism evidence="1">
    <name type="scientific">freshwater metagenome</name>
    <dbReference type="NCBI Taxonomy" id="449393"/>
    <lineage>
        <taxon>unclassified sequences</taxon>
        <taxon>metagenomes</taxon>
        <taxon>ecological metagenomes</taxon>
    </lineage>
</organism>
<gene>
    <name evidence="1" type="ORF">UFOPK3417_01325</name>
</gene>
<dbReference type="EMBL" id="CAFBLR010000135">
    <property type="protein sequence ID" value="CAB4880517.1"/>
    <property type="molecule type" value="Genomic_DNA"/>
</dbReference>
<protein>
    <submittedName>
        <fullName evidence="1">Unannotated protein</fullName>
    </submittedName>
</protein>
<dbReference type="AlphaFoldDB" id="A0A6J7EBC7"/>